<evidence type="ECO:0000256" key="8">
    <source>
        <dbReference type="ARBA" id="ARBA00065092"/>
    </source>
</evidence>
<evidence type="ECO:0000256" key="3">
    <source>
        <dbReference type="ARBA" id="ARBA00023125"/>
    </source>
</evidence>
<dbReference type="PANTHER" id="PTHR24324:SF9">
    <property type="entry name" value="HOMEOBOX DOMAIN-CONTAINING PROTEIN"/>
    <property type="match status" value="1"/>
</dbReference>
<name>A0A2B7WU39_POLH7</name>
<dbReference type="GO" id="GO:0000978">
    <property type="term" value="F:RNA polymerase II cis-regulatory region sequence-specific DNA binding"/>
    <property type="evidence" value="ECO:0007669"/>
    <property type="project" value="TreeGrafter"/>
</dbReference>
<keyword evidence="2" id="KW-0805">Transcription regulation</keyword>
<organism evidence="13 14">
    <name type="scientific">Polytolypa hystricis (strain UAMH7299)</name>
    <dbReference type="NCBI Taxonomy" id="1447883"/>
    <lineage>
        <taxon>Eukaryota</taxon>
        <taxon>Fungi</taxon>
        <taxon>Dikarya</taxon>
        <taxon>Ascomycota</taxon>
        <taxon>Pezizomycotina</taxon>
        <taxon>Eurotiomycetes</taxon>
        <taxon>Eurotiomycetidae</taxon>
        <taxon>Onygenales</taxon>
        <taxon>Onygenales incertae sedis</taxon>
        <taxon>Polytolypa</taxon>
    </lineage>
</organism>
<comment type="subunit">
    <text evidence="8">Interacts with MCM1.</text>
</comment>
<keyword evidence="6 9" id="KW-0539">Nucleus</keyword>
<dbReference type="PROSITE" id="PS50071">
    <property type="entry name" value="HOMEOBOX_2"/>
    <property type="match status" value="1"/>
</dbReference>
<dbReference type="SMART" id="SM00389">
    <property type="entry name" value="HOX"/>
    <property type="match status" value="1"/>
</dbReference>
<dbReference type="EMBL" id="PDNA01000217">
    <property type="protein sequence ID" value="PGH02884.1"/>
    <property type="molecule type" value="Genomic_DNA"/>
</dbReference>
<feature type="region of interest" description="Disordered" evidence="11">
    <location>
        <begin position="397"/>
        <end position="416"/>
    </location>
</feature>
<dbReference type="PROSITE" id="PS00027">
    <property type="entry name" value="HOMEOBOX_1"/>
    <property type="match status" value="1"/>
</dbReference>
<keyword evidence="3 9" id="KW-0238">DNA-binding</keyword>
<dbReference type="STRING" id="1447883.A0A2B7WU39"/>
<comment type="caution">
    <text evidence="13">The sequence shown here is derived from an EMBL/GenBank/DDBJ whole genome shotgun (WGS) entry which is preliminary data.</text>
</comment>
<protein>
    <recommendedName>
        <fullName evidence="12">Homeobox domain-containing protein</fullName>
    </recommendedName>
</protein>
<evidence type="ECO:0000313" key="13">
    <source>
        <dbReference type="EMBL" id="PGH02884.1"/>
    </source>
</evidence>
<dbReference type="PANTHER" id="PTHR24324">
    <property type="entry name" value="HOMEOBOX PROTEIN HHEX"/>
    <property type="match status" value="1"/>
</dbReference>
<dbReference type="InterPro" id="IPR051000">
    <property type="entry name" value="Homeobox_DNA-bind_prot"/>
</dbReference>
<evidence type="ECO:0000256" key="7">
    <source>
        <dbReference type="ARBA" id="ARBA00023306"/>
    </source>
</evidence>
<dbReference type="AlphaFoldDB" id="A0A2B7WU39"/>
<evidence type="ECO:0000256" key="11">
    <source>
        <dbReference type="SAM" id="MobiDB-lite"/>
    </source>
</evidence>
<comment type="subcellular location">
    <subcellularLocation>
        <location evidence="1 9 10">Nucleus</location>
    </subcellularLocation>
</comment>
<evidence type="ECO:0000256" key="2">
    <source>
        <dbReference type="ARBA" id="ARBA00023015"/>
    </source>
</evidence>
<feature type="compositionally biased region" description="Polar residues" evidence="11">
    <location>
        <begin position="217"/>
        <end position="229"/>
    </location>
</feature>
<evidence type="ECO:0000256" key="6">
    <source>
        <dbReference type="ARBA" id="ARBA00023242"/>
    </source>
</evidence>
<dbReference type="InterPro" id="IPR001356">
    <property type="entry name" value="HD"/>
</dbReference>
<feature type="compositionally biased region" description="Acidic residues" evidence="11">
    <location>
        <begin position="547"/>
        <end position="562"/>
    </location>
</feature>
<feature type="compositionally biased region" description="Low complexity" evidence="11">
    <location>
        <begin position="163"/>
        <end position="172"/>
    </location>
</feature>
<dbReference type="OrthoDB" id="6159439at2759"/>
<keyword evidence="4 9" id="KW-0371">Homeobox</keyword>
<feature type="compositionally biased region" description="Polar residues" evidence="11">
    <location>
        <begin position="527"/>
        <end position="537"/>
    </location>
</feature>
<evidence type="ECO:0000256" key="5">
    <source>
        <dbReference type="ARBA" id="ARBA00023163"/>
    </source>
</evidence>
<feature type="region of interest" description="Disordered" evidence="11">
    <location>
        <begin position="101"/>
        <end position="333"/>
    </location>
</feature>
<feature type="region of interest" description="Disordered" evidence="11">
    <location>
        <begin position="459"/>
        <end position="577"/>
    </location>
</feature>
<reference evidence="13 14" key="1">
    <citation type="submission" date="2017-10" db="EMBL/GenBank/DDBJ databases">
        <title>Comparative genomics in systemic dimorphic fungi from Ajellomycetaceae.</title>
        <authorList>
            <person name="Munoz J.F."/>
            <person name="Mcewen J.G."/>
            <person name="Clay O.K."/>
            <person name="Cuomo C.A."/>
        </authorList>
    </citation>
    <scope>NUCLEOTIDE SEQUENCE [LARGE SCALE GENOMIC DNA]</scope>
    <source>
        <strain evidence="13 14">UAMH7299</strain>
    </source>
</reference>
<dbReference type="Proteomes" id="UP000224634">
    <property type="component" value="Unassembled WGS sequence"/>
</dbReference>
<dbReference type="GO" id="GO:0000082">
    <property type="term" value="P:G1/S transition of mitotic cell cycle"/>
    <property type="evidence" value="ECO:0007669"/>
    <property type="project" value="UniProtKB-ARBA"/>
</dbReference>
<keyword evidence="7" id="KW-0131">Cell cycle</keyword>
<dbReference type="CDD" id="cd00086">
    <property type="entry name" value="homeodomain"/>
    <property type="match status" value="1"/>
</dbReference>
<evidence type="ECO:0000313" key="14">
    <source>
        <dbReference type="Proteomes" id="UP000224634"/>
    </source>
</evidence>
<evidence type="ECO:0000256" key="10">
    <source>
        <dbReference type="RuleBase" id="RU000682"/>
    </source>
</evidence>
<feature type="DNA-binding region" description="Homeobox" evidence="9">
    <location>
        <begin position="53"/>
        <end position="112"/>
    </location>
</feature>
<gene>
    <name evidence="13" type="ORF">AJ80_08782</name>
</gene>
<proteinExistence type="predicted"/>
<dbReference type="InterPro" id="IPR017970">
    <property type="entry name" value="Homeobox_CS"/>
</dbReference>
<feature type="compositionally biased region" description="Polar residues" evidence="11">
    <location>
        <begin position="187"/>
        <end position="203"/>
    </location>
</feature>
<dbReference type="GO" id="GO:0000981">
    <property type="term" value="F:DNA-binding transcription factor activity, RNA polymerase II-specific"/>
    <property type="evidence" value="ECO:0007669"/>
    <property type="project" value="InterPro"/>
</dbReference>
<feature type="compositionally biased region" description="Polar residues" evidence="11">
    <location>
        <begin position="147"/>
        <end position="157"/>
    </location>
</feature>
<feature type="compositionally biased region" description="Basic and acidic residues" evidence="11">
    <location>
        <begin position="399"/>
        <end position="413"/>
    </location>
</feature>
<feature type="region of interest" description="Disordered" evidence="11">
    <location>
        <begin position="1"/>
        <end position="65"/>
    </location>
</feature>
<sequence>MSDSEHAAAADGPQQQPAPASDDKSTSTYAFLVHSQKTLTQNLPPKIDNKLLARQKRRRTSPEDYAILEAEYQQNPKPDKATRASIVSRVSLGEKEVQIWFQNRRQNDRRRSKPLEPHEYLPSKAVTSEPIDDDKDADEKTREYENESSQIYSNSSQEDPDQIIDSSQLSSSFRSNVDSEKADVVTSFCSSQTTDASPQQPETDNVVADNREREQEIQASSTKPVVQSDTMKRKRSISDLLGPAQTQTDRRSMWAGNNPAMPPPLRISLSFDGEAVVRREGEKTPSPPRPRDMRISMSADGEALIKSAHEASPSKKPTSLLQARRPPFGGLRRSSSAIVLGSSVRTVGQVEAKTFGRSRDARTWELHCDTDARSALSLSSAKLRRYSVTSPLALFTTRDGSKAQRKSEPEKRKVLSTRTNLPNVLNTVVQPTGKRQKLSRAVSSLARLESDRNILANKASSNISKKAEKTAGHGSKRAFDIYHSGDSDKENWVPGTRVSNVRRRGTQQQQRDRRSLLQKPTAAGRGMNSSRARQQSKANKENYAVASDDDDDDEHDDAEDEEIARFMAGAGGSTQEDDLDCVQGLLSLSQGAWR</sequence>
<accession>A0A2B7WU39</accession>
<keyword evidence="5" id="KW-0804">Transcription</keyword>
<evidence type="ECO:0000256" key="1">
    <source>
        <dbReference type="ARBA" id="ARBA00004123"/>
    </source>
</evidence>
<feature type="compositionally biased region" description="Basic and acidic residues" evidence="11">
    <location>
        <begin position="465"/>
        <end position="491"/>
    </location>
</feature>
<dbReference type="SUPFAM" id="SSF46689">
    <property type="entry name" value="Homeodomain-like"/>
    <property type="match status" value="1"/>
</dbReference>
<dbReference type="GO" id="GO:0030154">
    <property type="term" value="P:cell differentiation"/>
    <property type="evidence" value="ECO:0007669"/>
    <property type="project" value="TreeGrafter"/>
</dbReference>
<dbReference type="InterPro" id="IPR009057">
    <property type="entry name" value="Homeodomain-like_sf"/>
</dbReference>
<dbReference type="GO" id="GO:0005634">
    <property type="term" value="C:nucleus"/>
    <property type="evidence" value="ECO:0007669"/>
    <property type="project" value="UniProtKB-SubCell"/>
</dbReference>
<dbReference type="GO" id="GO:0000122">
    <property type="term" value="P:negative regulation of transcription by RNA polymerase II"/>
    <property type="evidence" value="ECO:0007669"/>
    <property type="project" value="UniProtKB-ARBA"/>
</dbReference>
<dbReference type="Gene3D" id="1.10.10.60">
    <property type="entry name" value="Homeodomain-like"/>
    <property type="match status" value="1"/>
</dbReference>
<evidence type="ECO:0000256" key="4">
    <source>
        <dbReference type="ARBA" id="ARBA00023155"/>
    </source>
</evidence>
<feature type="domain" description="Homeobox" evidence="12">
    <location>
        <begin position="51"/>
        <end position="111"/>
    </location>
</feature>
<dbReference type="FunFam" id="1.10.10.60:FF:000286">
    <property type="entry name" value="Homeobox transcription factor"/>
    <property type="match status" value="1"/>
</dbReference>
<feature type="compositionally biased region" description="Low complexity" evidence="11">
    <location>
        <begin position="9"/>
        <end position="20"/>
    </location>
</feature>
<keyword evidence="14" id="KW-1185">Reference proteome</keyword>
<evidence type="ECO:0000256" key="9">
    <source>
        <dbReference type="PROSITE-ProRule" id="PRU00108"/>
    </source>
</evidence>
<feature type="compositionally biased region" description="Basic and acidic residues" evidence="11">
    <location>
        <begin position="275"/>
        <end position="294"/>
    </location>
</feature>
<dbReference type="Pfam" id="PF00046">
    <property type="entry name" value="Homeodomain"/>
    <property type="match status" value="1"/>
</dbReference>
<evidence type="ECO:0000259" key="12">
    <source>
        <dbReference type="PROSITE" id="PS50071"/>
    </source>
</evidence>